<protein>
    <submittedName>
        <fullName evidence="2">Uncharacterized protein</fullName>
    </submittedName>
</protein>
<dbReference type="AlphaFoldDB" id="A0A3B0VA74"/>
<accession>A0A3B0VA74</accession>
<feature type="transmembrane region" description="Helical" evidence="1">
    <location>
        <begin position="97"/>
        <end position="116"/>
    </location>
</feature>
<dbReference type="EMBL" id="UOEZ01000033">
    <property type="protein sequence ID" value="VAW35712.1"/>
    <property type="molecule type" value="Genomic_DNA"/>
</dbReference>
<organism evidence="2">
    <name type="scientific">hydrothermal vent metagenome</name>
    <dbReference type="NCBI Taxonomy" id="652676"/>
    <lineage>
        <taxon>unclassified sequences</taxon>
        <taxon>metagenomes</taxon>
        <taxon>ecological metagenomes</taxon>
    </lineage>
</organism>
<feature type="transmembrane region" description="Helical" evidence="1">
    <location>
        <begin position="51"/>
        <end position="71"/>
    </location>
</feature>
<gene>
    <name evidence="2" type="ORF">MNBD_DELTA02-1167</name>
</gene>
<reference evidence="2" key="1">
    <citation type="submission" date="2018-06" db="EMBL/GenBank/DDBJ databases">
        <authorList>
            <person name="Zhirakovskaya E."/>
        </authorList>
    </citation>
    <scope>NUCLEOTIDE SEQUENCE</scope>
</reference>
<name>A0A3B0VA74_9ZZZZ</name>
<keyword evidence="1" id="KW-0812">Transmembrane</keyword>
<proteinExistence type="predicted"/>
<keyword evidence="1" id="KW-1133">Transmembrane helix</keyword>
<evidence type="ECO:0000313" key="2">
    <source>
        <dbReference type="EMBL" id="VAW35712.1"/>
    </source>
</evidence>
<evidence type="ECO:0000256" key="1">
    <source>
        <dbReference type="SAM" id="Phobius"/>
    </source>
</evidence>
<sequence>MKCEKCDCDLPDTSPERPALCSVCSEKTLKAGQKEETSLSIPFKKIILKNLFTSVITGLIITSGVNIYGFVFKDQQSFTQAGLYLRDTFLMQTPKSGVFYIIWAVVVLVFFLRGVLRALYKESLRGV</sequence>
<keyword evidence="1" id="KW-0472">Membrane</keyword>